<dbReference type="Gene3D" id="3.10.450.50">
    <property type="match status" value="1"/>
</dbReference>
<dbReference type="InterPro" id="IPR032710">
    <property type="entry name" value="NTF2-like_dom_sf"/>
</dbReference>
<dbReference type="Proteomes" id="UP001500804">
    <property type="component" value="Unassembled WGS sequence"/>
</dbReference>
<accession>A0ABP9NSD0</accession>
<gene>
    <name evidence="2" type="ORF">GCM10023320_49700</name>
</gene>
<comment type="caution">
    <text evidence="2">The sequence shown here is derived from an EMBL/GenBank/DDBJ whole genome shotgun (WGS) entry which is preliminary data.</text>
</comment>
<organism evidence="2 3">
    <name type="scientific">Pseudonocardia adelaidensis</name>
    <dbReference type="NCBI Taxonomy" id="648754"/>
    <lineage>
        <taxon>Bacteria</taxon>
        <taxon>Bacillati</taxon>
        <taxon>Actinomycetota</taxon>
        <taxon>Actinomycetes</taxon>
        <taxon>Pseudonocardiales</taxon>
        <taxon>Pseudonocardiaceae</taxon>
        <taxon>Pseudonocardia</taxon>
    </lineage>
</organism>
<dbReference type="EMBL" id="BAABJO010000020">
    <property type="protein sequence ID" value="GAA5129361.1"/>
    <property type="molecule type" value="Genomic_DNA"/>
</dbReference>
<reference evidence="3" key="1">
    <citation type="journal article" date="2019" name="Int. J. Syst. Evol. Microbiol.">
        <title>The Global Catalogue of Microorganisms (GCM) 10K type strain sequencing project: providing services to taxonomists for standard genome sequencing and annotation.</title>
        <authorList>
            <consortium name="The Broad Institute Genomics Platform"/>
            <consortium name="The Broad Institute Genome Sequencing Center for Infectious Disease"/>
            <person name="Wu L."/>
            <person name="Ma J."/>
        </authorList>
    </citation>
    <scope>NUCLEOTIDE SEQUENCE [LARGE SCALE GENOMIC DNA]</scope>
    <source>
        <strain evidence="3">JCM 18302</strain>
    </source>
</reference>
<evidence type="ECO:0000313" key="3">
    <source>
        <dbReference type="Proteomes" id="UP001500804"/>
    </source>
</evidence>
<feature type="domain" description="SnoaL-like" evidence="1">
    <location>
        <begin position="12"/>
        <end position="111"/>
    </location>
</feature>
<dbReference type="NCBIfam" id="TIGR02246">
    <property type="entry name" value="SgcJ/EcaC family oxidoreductase"/>
    <property type="match status" value="1"/>
</dbReference>
<proteinExistence type="predicted"/>
<dbReference type="InterPro" id="IPR011944">
    <property type="entry name" value="Steroid_delta5-4_isomerase"/>
</dbReference>
<protein>
    <recommendedName>
        <fullName evidence="1">SnoaL-like domain-containing protein</fullName>
    </recommendedName>
</protein>
<evidence type="ECO:0000313" key="2">
    <source>
        <dbReference type="EMBL" id="GAA5129361.1"/>
    </source>
</evidence>
<dbReference type="SUPFAM" id="SSF54427">
    <property type="entry name" value="NTF2-like"/>
    <property type="match status" value="1"/>
</dbReference>
<keyword evidence="3" id="KW-1185">Reference proteome</keyword>
<name>A0ABP9NSD0_9PSEU</name>
<dbReference type="InterPro" id="IPR037401">
    <property type="entry name" value="SnoaL-like"/>
</dbReference>
<evidence type="ECO:0000259" key="1">
    <source>
        <dbReference type="Pfam" id="PF12680"/>
    </source>
</evidence>
<sequence>MPAYTPEEIHALIAAAFNDGDLEAFLDLHEEHAVSVIPPEGRHAVGRTEIGAALAPIFARRVRVAIEVASKLESDGLALTHAQVRVAEPGGESWDAVGRGTVVSRRQSDGTWLIVLDNPMSPP</sequence>
<dbReference type="Pfam" id="PF12680">
    <property type="entry name" value="SnoaL_2"/>
    <property type="match status" value="1"/>
</dbReference>